<dbReference type="EMBL" id="NPOA01000001">
    <property type="protein sequence ID" value="PAV31303.1"/>
    <property type="molecule type" value="Genomic_DNA"/>
</dbReference>
<dbReference type="SMART" id="SM00646">
    <property type="entry name" value="Ami_3"/>
    <property type="match status" value="1"/>
</dbReference>
<protein>
    <recommendedName>
        <fullName evidence="2">MurNAc-LAA domain-containing protein</fullName>
    </recommendedName>
</protein>
<sequence length="744" mass="83175">MKRSIFLSLIALIFALIIPMPADAAEGNTVIIDPGHGGKFSGTTGFSGNSTGYYEKHANLEVALKLREELINRGYTVYMTRDNDRDFGSTQAKDLAKRMKIANNLVEGNRDNSIFISVHHNAIPGNPSFRGYETYFYDINDGINPTYPPDPLQEHYSPESKRLAHTIHNTVLDEVPITEGRGIISNSLFVTRNAQMPSTLVELGYMTNPTEEKLIKTSKFQREAASSISNAIDQYFDVYEIYDNEDNRLGIYESKQEALDKAKTIKGVYVLEKSTQNIIYNNIEYRYGVYHSSVDTINQTFITAEAAVDFAKGWNNTRVVDNKESRIIWSNYLAENYTVEHSAQGTLEKFYQADPAIAYAKKWKNTAVINIENDKVLWTNYLTKEFKVEHTTKGLLKEFYREQHAIDYAENWMNTTVTNKKTNEVVWSNQDENYVYDFKTKKVSSDHRITTAIEVSKDLYPEGFSSNHSHKTVVLTTMLEYADALSSAPLAAQEGNAPILLTDATKIREEVLAELNRLNTEKVILIGGTQAISTQIEQNLKSQGYAVERISGKDRFETNLEINKQLTGVEGVFVTSGMNFPDTLGAAPIAAIKDWAIVLTRTDRIPDNSLNYLNFEDIVIVGGTQAVSTDVEDEIITQNGGDKVLRLSGSDRYKTLAAVLSYFKDDIHSNEALVATGKNFPDALTASSLSVKSKAPLLLTGDKLDPELSGIIESYGDNNVVEEFKVIGGVLNDQLINQIANLIK</sequence>
<dbReference type="CDD" id="cd02696">
    <property type="entry name" value="MurNAc-LAA"/>
    <property type="match status" value="1"/>
</dbReference>
<dbReference type="Pfam" id="PF01520">
    <property type="entry name" value="Amidase_3"/>
    <property type="match status" value="1"/>
</dbReference>
<dbReference type="Pfam" id="PF04122">
    <property type="entry name" value="CW_binding_2"/>
    <property type="match status" value="3"/>
</dbReference>
<dbReference type="PANTHER" id="PTHR30032">
    <property type="entry name" value="N-ACETYLMURAMOYL-L-ALANINE AMIDASE-RELATED"/>
    <property type="match status" value="1"/>
</dbReference>
<keyword evidence="4" id="KW-1185">Reference proteome</keyword>
<dbReference type="AlphaFoldDB" id="A0A2A2IJL6"/>
<evidence type="ECO:0000313" key="4">
    <source>
        <dbReference type="Proteomes" id="UP000218887"/>
    </source>
</evidence>
<comment type="caution">
    <text evidence="3">The sequence shown here is derived from an EMBL/GenBank/DDBJ whole genome shotgun (WGS) entry which is preliminary data.</text>
</comment>
<dbReference type="Gene3D" id="3.40.630.40">
    <property type="entry name" value="Zn-dependent exopeptidases"/>
    <property type="match status" value="1"/>
</dbReference>
<organism evidence="3 4">
    <name type="scientific">Virgibacillus profundi</name>
    <dbReference type="NCBI Taxonomy" id="2024555"/>
    <lineage>
        <taxon>Bacteria</taxon>
        <taxon>Bacillati</taxon>
        <taxon>Bacillota</taxon>
        <taxon>Bacilli</taxon>
        <taxon>Bacillales</taxon>
        <taxon>Bacillaceae</taxon>
        <taxon>Virgibacillus</taxon>
    </lineage>
</organism>
<proteinExistence type="predicted"/>
<dbReference type="InterPro" id="IPR051922">
    <property type="entry name" value="Bact_Sporulation_Assoc"/>
</dbReference>
<evidence type="ECO:0000313" key="3">
    <source>
        <dbReference type="EMBL" id="PAV31303.1"/>
    </source>
</evidence>
<keyword evidence="1" id="KW-0732">Signal</keyword>
<dbReference type="InterPro" id="IPR007253">
    <property type="entry name" value="Cell_wall-bd_2"/>
</dbReference>
<reference evidence="3 4" key="1">
    <citation type="submission" date="2017-08" db="EMBL/GenBank/DDBJ databases">
        <title>Virgibacillus indicus sp. nov. and Virgibacillus profoundi sp. nov, two moderately halophilic bacteria isolated from marine sediment by using the Microfluidic Streak Plate.</title>
        <authorList>
            <person name="Xu B."/>
            <person name="Hu B."/>
            <person name="Wang J."/>
            <person name="Zhu Y."/>
            <person name="Huang L."/>
            <person name="Du W."/>
            <person name="Huang Y."/>
        </authorList>
    </citation>
    <scope>NUCLEOTIDE SEQUENCE [LARGE SCALE GENOMIC DNA]</scope>
    <source>
        <strain evidence="3 4">IO3-P3-H5</strain>
    </source>
</reference>
<dbReference type="Proteomes" id="UP000218887">
    <property type="component" value="Unassembled WGS sequence"/>
</dbReference>
<dbReference type="Gene3D" id="3.40.50.12090">
    <property type="match status" value="2"/>
</dbReference>
<name>A0A2A2IJL6_9BACI</name>
<dbReference type="RefSeq" id="WP_095653674.1">
    <property type="nucleotide sequence ID" value="NZ_NPOA01000001.1"/>
</dbReference>
<dbReference type="SUPFAM" id="SSF53187">
    <property type="entry name" value="Zn-dependent exopeptidases"/>
    <property type="match status" value="1"/>
</dbReference>
<dbReference type="GO" id="GO:0009253">
    <property type="term" value="P:peptidoglycan catabolic process"/>
    <property type="evidence" value="ECO:0007669"/>
    <property type="project" value="InterPro"/>
</dbReference>
<evidence type="ECO:0000259" key="2">
    <source>
        <dbReference type="SMART" id="SM00646"/>
    </source>
</evidence>
<dbReference type="GO" id="GO:0008745">
    <property type="term" value="F:N-acetylmuramoyl-L-alanine amidase activity"/>
    <property type="evidence" value="ECO:0007669"/>
    <property type="project" value="InterPro"/>
</dbReference>
<dbReference type="OrthoDB" id="9763643at2"/>
<feature type="domain" description="MurNAc-LAA" evidence="2">
    <location>
        <begin position="103"/>
        <end position="233"/>
    </location>
</feature>
<accession>A0A2A2IJL6</accession>
<evidence type="ECO:0000256" key="1">
    <source>
        <dbReference type="SAM" id="SignalP"/>
    </source>
</evidence>
<feature type="signal peptide" evidence="1">
    <location>
        <begin position="1"/>
        <end position="24"/>
    </location>
</feature>
<dbReference type="PANTHER" id="PTHR30032:SF8">
    <property type="entry name" value="GERMINATION-SPECIFIC N-ACETYLMURAMOYL-L-ALANINE AMIDASE"/>
    <property type="match status" value="1"/>
</dbReference>
<dbReference type="InterPro" id="IPR002508">
    <property type="entry name" value="MurNAc-LAA_cat"/>
</dbReference>
<gene>
    <name evidence="3" type="ORF">CIL05_01230</name>
</gene>
<feature type="chain" id="PRO_5013376434" description="MurNAc-LAA domain-containing protein" evidence="1">
    <location>
        <begin position="25"/>
        <end position="744"/>
    </location>
</feature>